<reference evidence="2 3" key="1">
    <citation type="submission" date="2018-05" db="EMBL/GenBank/DDBJ databases">
        <title>Complete genome sequence of Flagellimonas aquimarina ECD12 isolated from seaweed Ecklonia cava.</title>
        <authorList>
            <person name="Choi S."/>
            <person name="Seong C."/>
        </authorList>
    </citation>
    <scope>NUCLEOTIDE SEQUENCE [LARGE SCALE GENOMIC DNA]</scope>
    <source>
        <strain evidence="2 3">ECD12</strain>
    </source>
</reference>
<dbReference type="InterPro" id="IPR036390">
    <property type="entry name" value="WH_DNA-bd_sf"/>
</dbReference>
<dbReference type="Pfam" id="PF01047">
    <property type="entry name" value="MarR"/>
    <property type="match status" value="1"/>
</dbReference>
<gene>
    <name evidence="2" type="ORF">DKG77_07855</name>
</gene>
<keyword evidence="3" id="KW-1185">Reference proteome</keyword>
<comment type="caution">
    <text evidence="2">The sequence shown here is derived from an EMBL/GenBank/DDBJ whole genome shotgun (WGS) entry which is preliminary data.</text>
</comment>
<evidence type="ECO:0000313" key="2">
    <source>
        <dbReference type="EMBL" id="PWL38188.1"/>
    </source>
</evidence>
<evidence type="ECO:0000313" key="3">
    <source>
        <dbReference type="Proteomes" id="UP000245762"/>
    </source>
</evidence>
<name>A0A316KYP3_9FLAO</name>
<evidence type="ECO:0000259" key="1">
    <source>
        <dbReference type="SMART" id="SM00347"/>
    </source>
</evidence>
<dbReference type="EMBL" id="QGEG01000002">
    <property type="protein sequence ID" value="PWL38188.1"/>
    <property type="molecule type" value="Genomic_DNA"/>
</dbReference>
<organism evidence="2 3">
    <name type="scientific">Flagellimonas aquimarina</name>
    <dbReference type="NCBI Taxonomy" id="2201895"/>
    <lineage>
        <taxon>Bacteria</taxon>
        <taxon>Pseudomonadati</taxon>
        <taxon>Bacteroidota</taxon>
        <taxon>Flavobacteriia</taxon>
        <taxon>Flavobacteriales</taxon>
        <taxon>Flavobacteriaceae</taxon>
        <taxon>Flagellimonas</taxon>
    </lineage>
</organism>
<dbReference type="AlphaFoldDB" id="A0A316KYP3"/>
<dbReference type="InterPro" id="IPR036388">
    <property type="entry name" value="WH-like_DNA-bd_sf"/>
</dbReference>
<feature type="domain" description="HTH marR-type" evidence="1">
    <location>
        <begin position="26"/>
        <end position="122"/>
    </location>
</feature>
<sequence length="133" mass="15155">MKHQLEHCIGSRLRSLSRTADGEIRKVLGEHKISESQMTILFALHEMGRVDQGKVGEVLCLERSTVSRNNKLLEKQHLLSRSAEYRPEIELTGRGLDLVKALIAEWEKAMDVLVGQLQKDGINSLKMLESRRH</sequence>
<dbReference type="SUPFAM" id="SSF46785">
    <property type="entry name" value="Winged helix' DNA-binding domain"/>
    <property type="match status" value="1"/>
</dbReference>
<dbReference type="GO" id="GO:0003700">
    <property type="term" value="F:DNA-binding transcription factor activity"/>
    <property type="evidence" value="ECO:0007669"/>
    <property type="project" value="InterPro"/>
</dbReference>
<dbReference type="OrthoDB" id="1446292at2"/>
<dbReference type="Proteomes" id="UP000245762">
    <property type="component" value="Unassembled WGS sequence"/>
</dbReference>
<dbReference type="SMART" id="SM00347">
    <property type="entry name" value="HTH_MARR"/>
    <property type="match status" value="1"/>
</dbReference>
<dbReference type="RefSeq" id="WP_109661934.1">
    <property type="nucleotide sequence ID" value="NZ_QGEG01000002.1"/>
</dbReference>
<accession>A0A316KYP3</accession>
<dbReference type="Gene3D" id="1.10.10.10">
    <property type="entry name" value="Winged helix-like DNA-binding domain superfamily/Winged helix DNA-binding domain"/>
    <property type="match status" value="1"/>
</dbReference>
<proteinExistence type="predicted"/>
<dbReference type="InterPro" id="IPR000835">
    <property type="entry name" value="HTH_MarR-typ"/>
</dbReference>
<protein>
    <recommendedName>
        <fullName evidence="1">HTH marR-type domain-containing protein</fullName>
    </recommendedName>
</protein>